<dbReference type="OrthoDB" id="1588579at2759"/>
<sequence>MIQNSFEKRDSDHRRRVPSPGRAVNFGPLPPQQAYGWTPTVAQGGWRDASKTPGAIFDASGSNLRFVLLCALWYTSSAMSSNTGKAIMQIFKFPVTLTIVQFAFISAYCLLLGSPLVGFAKLRKPTAAIIRTTLPMAAFQVGGHISSSMAISRIPVSTVHTIKALSPLFTVAAYAMLFGVKYSATTYLSLLPLTIGVMLSCSFDMASNPLGLLCAFGSAIIFVSSNIFFKKIMPTKTAGSAPTTHRLDKMNLLFYSSGLAFLLMIPIWLYYDLFPLLNRWSSGSIQAVNRHAGPSGHSVAYYFFANGTVHFLQNVIAFAILATTSPVTYSIASLIKRIAVICIAIVWFNQSVHPVQGFGIFLTFGGLYLYNKAKGDVDRGEKMVQRVEAMRELVLPSTKEEVSLLNAEESSSSSYPIRSSFTTVQHRNAPSHAHTDSTVTITGAPTPAMVTTIPAPRRNSHVRTMSRENPMHIPAPLNTTLASRSYASKYVPVFSPPLSEVNPNSAIGGKVDPYPSPPRSLDSPPPELDDLIKPVGISNSNDSGTTRKIWNRKGTNANSVSVH</sequence>
<evidence type="ECO:0000259" key="7">
    <source>
        <dbReference type="Pfam" id="PF03151"/>
    </source>
</evidence>
<feature type="domain" description="Sugar phosphate transporter" evidence="7">
    <location>
        <begin position="65"/>
        <end position="371"/>
    </location>
</feature>
<feature type="compositionally biased region" description="Pro residues" evidence="5">
    <location>
        <begin position="514"/>
        <end position="526"/>
    </location>
</feature>
<dbReference type="PANTHER" id="PTHR11132">
    <property type="entry name" value="SOLUTE CARRIER FAMILY 35"/>
    <property type="match status" value="1"/>
</dbReference>
<dbReference type="HOGENOM" id="CLU_019048_3_1_1"/>
<reference evidence="8 9" key="1">
    <citation type="submission" date="2014-04" db="EMBL/GenBank/DDBJ databases">
        <authorList>
            <consortium name="DOE Joint Genome Institute"/>
            <person name="Kuo A."/>
            <person name="Zuccaro A."/>
            <person name="Kohler A."/>
            <person name="Nagy L.G."/>
            <person name="Floudas D."/>
            <person name="Copeland A."/>
            <person name="Barry K.W."/>
            <person name="Cichocki N."/>
            <person name="Veneault-Fourrey C."/>
            <person name="LaButti K."/>
            <person name="Lindquist E.A."/>
            <person name="Lipzen A."/>
            <person name="Lundell T."/>
            <person name="Morin E."/>
            <person name="Murat C."/>
            <person name="Sun H."/>
            <person name="Tunlid A."/>
            <person name="Henrissat B."/>
            <person name="Grigoriev I.V."/>
            <person name="Hibbett D.S."/>
            <person name="Martin F."/>
            <person name="Nordberg H.P."/>
            <person name="Cantor M.N."/>
            <person name="Hua S.X."/>
        </authorList>
    </citation>
    <scope>NUCLEOTIDE SEQUENCE [LARGE SCALE GENOMIC DNA]</scope>
    <source>
        <strain evidence="8 9">MAFF 305830</strain>
    </source>
</reference>
<dbReference type="Proteomes" id="UP000054097">
    <property type="component" value="Unassembled WGS sequence"/>
</dbReference>
<protein>
    <recommendedName>
        <fullName evidence="7">Sugar phosphate transporter domain-containing protein</fullName>
    </recommendedName>
</protein>
<evidence type="ECO:0000313" key="8">
    <source>
        <dbReference type="EMBL" id="KIM32900.1"/>
    </source>
</evidence>
<feature type="transmembrane region" description="Helical" evidence="6">
    <location>
        <begin position="168"/>
        <end position="190"/>
    </location>
</feature>
<dbReference type="InterPro" id="IPR050186">
    <property type="entry name" value="TPT_transporter"/>
</dbReference>
<evidence type="ECO:0000256" key="4">
    <source>
        <dbReference type="ARBA" id="ARBA00023136"/>
    </source>
</evidence>
<dbReference type="AlphaFoldDB" id="A0A0C3B7V4"/>
<feature type="compositionally biased region" description="Polar residues" evidence="5">
    <location>
        <begin position="537"/>
        <end position="563"/>
    </location>
</feature>
<feature type="transmembrane region" description="Helical" evidence="6">
    <location>
        <begin position="299"/>
        <end position="322"/>
    </location>
</feature>
<keyword evidence="2 6" id="KW-0812">Transmembrane</keyword>
<feature type="transmembrane region" description="Helical" evidence="6">
    <location>
        <begin position="95"/>
        <end position="117"/>
    </location>
</feature>
<feature type="compositionally biased region" description="Basic and acidic residues" evidence="5">
    <location>
        <begin position="1"/>
        <end position="13"/>
    </location>
</feature>
<evidence type="ECO:0000313" key="9">
    <source>
        <dbReference type="Proteomes" id="UP000054097"/>
    </source>
</evidence>
<evidence type="ECO:0000256" key="6">
    <source>
        <dbReference type="SAM" id="Phobius"/>
    </source>
</evidence>
<keyword evidence="9" id="KW-1185">Reference proteome</keyword>
<dbReference type="GO" id="GO:0016020">
    <property type="term" value="C:membrane"/>
    <property type="evidence" value="ECO:0007669"/>
    <property type="project" value="UniProtKB-SubCell"/>
</dbReference>
<organism evidence="8 9">
    <name type="scientific">Serendipita vermifera MAFF 305830</name>
    <dbReference type="NCBI Taxonomy" id="933852"/>
    <lineage>
        <taxon>Eukaryota</taxon>
        <taxon>Fungi</taxon>
        <taxon>Dikarya</taxon>
        <taxon>Basidiomycota</taxon>
        <taxon>Agaricomycotina</taxon>
        <taxon>Agaricomycetes</taxon>
        <taxon>Sebacinales</taxon>
        <taxon>Serendipitaceae</taxon>
        <taxon>Serendipita</taxon>
    </lineage>
</organism>
<dbReference type="InterPro" id="IPR004853">
    <property type="entry name" value="Sugar_P_trans_dom"/>
</dbReference>
<comment type="subcellular location">
    <subcellularLocation>
        <location evidence="1">Membrane</location>
        <topology evidence="1">Multi-pass membrane protein</topology>
    </subcellularLocation>
</comment>
<keyword evidence="4 6" id="KW-0472">Membrane</keyword>
<feature type="region of interest" description="Disordered" evidence="5">
    <location>
        <begin position="504"/>
        <end position="563"/>
    </location>
</feature>
<dbReference type="SUPFAM" id="SSF103481">
    <property type="entry name" value="Multidrug resistance efflux transporter EmrE"/>
    <property type="match status" value="1"/>
</dbReference>
<dbReference type="STRING" id="933852.A0A0C3B7V4"/>
<evidence type="ECO:0000256" key="1">
    <source>
        <dbReference type="ARBA" id="ARBA00004141"/>
    </source>
</evidence>
<feature type="transmembrane region" description="Helical" evidence="6">
    <location>
        <begin position="210"/>
        <end position="229"/>
    </location>
</feature>
<feature type="region of interest" description="Disordered" evidence="5">
    <location>
        <begin position="425"/>
        <end position="452"/>
    </location>
</feature>
<evidence type="ECO:0000256" key="5">
    <source>
        <dbReference type="SAM" id="MobiDB-lite"/>
    </source>
</evidence>
<dbReference type="Pfam" id="PF03151">
    <property type="entry name" value="TPT"/>
    <property type="match status" value="1"/>
</dbReference>
<proteinExistence type="predicted"/>
<accession>A0A0C3B7V4</accession>
<feature type="transmembrane region" description="Helical" evidence="6">
    <location>
        <begin position="250"/>
        <end position="271"/>
    </location>
</feature>
<dbReference type="EMBL" id="KN824279">
    <property type="protein sequence ID" value="KIM32900.1"/>
    <property type="molecule type" value="Genomic_DNA"/>
</dbReference>
<feature type="transmembrane region" description="Helical" evidence="6">
    <location>
        <begin position="137"/>
        <end position="156"/>
    </location>
</feature>
<gene>
    <name evidence="8" type="ORF">M408DRAFT_326607</name>
</gene>
<name>A0A0C3B7V4_SERVB</name>
<dbReference type="InterPro" id="IPR037185">
    <property type="entry name" value="EmrE-like"/>
</dbReference>
<keyword evidence="3 6" id="KW-1133">Transmembrane helix</keyword>
<feature type="region of interest" description="Disordered" evidence="5">
    <location>
        <begin position="1"/>
        <end position="31"/>
    </location>
</feature>
<evidence type="ECO:0000256" key="3">
    <source>
        <dbReference type="ARBA" id="ARBA00022989"/>
    </source>
</evidence>
<reference evidence="9" key="2">
    <citation type="submission" date="2015-01" db="EMBL/GenBank/DDBJ databases">
        <title>Evolutionary Origins and Diversification of the Mycorrhizal Mutualists.</title>
        <authorList>
            <consortium name="DOE Joint Genome Institute"/>
            <consortium name="Mycorrhizal Genomics Consortium"/>
            <person name="Kohler A."/>
            <person name="Kuo A."/>
            <person name="Nagy L.G."/>
            <person name="Floudas D."/>
            <person name="Copeland A."/>
            <person name="Barry K.W."/>
            <person name="Cichocki N."/>
            <person name="Veneault-Fourrey C."/>
            <person name="LaButti K."/>
            <person name="Lindquist E.A."/>
            <person name="Lipzen A."/>
            <person name="Lundell T."/>
            <person name="Morin E."/>
            <person name="Murat C."/>
            <person name="Riley R."/>
            <person name="Ohm R."/>
            <person name="Sun H."/>
            <person name="Tunlid A."/>
            <person name="Henrissat B."/>
            <person name="Grigoriev I.V."/>
            <person name="Hibbett D.S."/>
            <person name="Martin F."/>
        </authorList>
    </citation>
    <scope>NUCLEOTIDE SEQUENCE [LARGE SCALE GENOMIC DNA]</scope>
    <source>
        <strain evidence="9">MAFF 305830</strain>
    </source>
</reference>
<evidence type="ECO:0000256" key="2">
    <source>
        <dbReference type="ARBA" id="ARBA00022692"/>
    </source>
</evidence>